<organism evidence="1 2">
    <name type="scientific">Mangrovivirga halotolerans</name>
    <dbReference type="NCBI Taxonomy" id="2993936"/>
    <lineage>
        <taxon>Bacteria</taxon>
        <taxon>Pseudomonadati</taxon>
        <taxon>Bacteroidota</taxon>
        <taxon>Cytophagia</taxon>
        <taxon>Cytophagales</taxon>
        <taxon>Mangrovivirgaceae</taxon>
        <taxon>Mangrovivirga</taxon>
    </lineage>
</organism>
<evidence type="ECO:0000313" key="1">
    <source>
        <dbReference type="EMBL" id="MCX2745294.1"/>
    </source>
</evidence>
<evidence type="ECO:0008006" key="3">
    <source>
        <dbReference type="Google" id="ProtNLM"/>
    </source>
</evidence>
<proteinExistence type="predicted"/>
<name>A0ABT3RU33_9BACT</name>
<evidence type="ECO:0000313" key="2">
    <source>
        <dbReference type="Proteomes" id="UP001209885"/>
    </source>
</evidence>
<dbReference type="Gene3D" id="3.90.550.10">
    <property type="entry name" value="Spore Coat Polysaccharide Biosynthesis Protein SpsA, Chain A"/>
    <property type="match status" value="1"/>
</dbReference>
<reference evidence="1 2" key="1">
    <citation type="submission" date="2022-11" db="EMBL/GenBank/DDBJ databases">
        <title>The characterization of three novel Bacteroidetes species and genomic analysis of their roles in tidal elemental geochemical cycles.</title>
        <authorList>
            <person name="Ma K."/>
        </authorList>
    </citation>
    <scope>NUCLEOTIDE SEQUENCE [LARGE SCALE GENOMIC DNA]</scope>
    <source>
        <strain evidence="1 2">M17</strain>
    </source>
</reference>
<dbReference type="RefSeq" id="WP_266057850.1">
    <property type="nucleotide sequence ID" value="NZ_JAPFQN010000009.1"/>
</dbReference>
<dbReference type="EMBL" id="JAPFQN010000009">
    <property type="protein sequence ID" value="MCX2745294.1"/>
    <property type="molecule type" value="Genomic_DNA"/>
</dbReference>
<sequence>MKVEKTFSTYLNRYATDDYQIEEKIPEDTDAIVVLPSFFEEGLLKSLQSLADNITNFTVCVFVVINEPESTDDKIAQFHKEQFEQLKSWIKKNESHNLHFFPGNICKIRNKIAGVGMARKAGMDEAFRQLQNINNLTAPIICFDADATCQNNYLECVISYFKDHPKSPGASIAFEHPLTDNDLINKGIILYESHLHYYIAALRYAEYPYAYHTVGSSMACRADAYATIGGMNKRKAGEDFYFLHRVIPMGNYGQVHNTRIFPEARISDRVPFGTGRAMIEFTNGKEIETYCPEIFYILRPLFEILNSGNVISDFHLNHLKDILHPALMEYLRENDLIEKIKTASTGAKNNHSRFKKYYEVFDGLTVLKIVHHLTDHYYQKVPVESASKFIFQKHYKLKEIPIEPFEILKTWRVLFYNEEYSMPFDS</sequence>
<comment type="caution">
    <text evidence="1">The sequence shown here is derived from an EMBL/GenBank/DDBJ whole genome shotgun (WGS) entry which is preliminary data.</text>
</comment>
<accession>A0ABT3RU33</accession>
<dbReference type="Proteomes" id="UP001209885">
    <property type="component" value="Unassembled WGS sequence"/>
</dbReference>
<dbReference type="SUPFAM" id="SSF53448">
    <property type="entry name" value="Nucleotide-diphospho-sugar transferases"/>
    <property type="match status" value="1"/>
</dbReference>
<protein>
    <recommendedName>
        <fullName evidence="3">Glycosyl transferase family 2</fullName>
    </recommendedName>
</protein>
<keyword evidence="2" id="KW-1185">Reference proteome</keyword>
<gene>
    <name evidence="1" type="ORF">OO013_15555</name>
</gene>
<dbReference type="InterPro" id="IPR029044">
    <property type="entry name" value="Nucleotide-diphossugar_trans"/>
</dbReference>